<proteinExistence type="predicted"/>
<reference evidence="1 2" key="1">
    <citation type="submission" date="2022-03" db="EMBL/GenBank/DDBJ databases">
        <title>Draft genome sequence of Furfurilactobacillus curtus JCM 31185.</title>
        <authorList>
            <person name="Suzuki S."/>
            <person name="Endo A."/>
            <person name="Kajikawa A."/>
        </authorList>
    </citation>
    <scope>NUCLEOTIDE SEQUENCE [LARGE SCALE GENOMIC DNA]</scope>
    <source>
        <strain evidence="1 2">JCM 31185</strain>
    </source>
</reference>
<accession>A0ABQ5JST5</accession>
<sequence length="54" mass="5629">MLKSDVKAFGLTGEGHRKLGNLSAEEGSGTPCVAVECVDIWKNTSGEGGYLVCN</sequence>
<organism evidence="1 2">
    <name type="scientific">Furfurilactobacillus curtus</name>
    <dbReference type="NCBI Taxonomy" id="1746200"/>
    <lineage>
        <taxon>Bacteria</taxon>
        <taxon>Bacillati</taxon>
        <taxon>Bacillota</taxon>
        <taxon>Bacilli</taxon>
        <taxon>Lactobacillales</taxon>
        <taxon>Lactobacillaceae</taxon>
        <taxon>Furfurilactobacillus</taxon>
    </lineage>
</organism>
<protein>
    <submittedName>
        <fullName evidence="1">Uncharacterized protein</fullName>
    </submittedName>
</protein>
<evidence type="ECO:0000313" key="1">
    <source>
        <dbReference type="EMBL" id="GKT06694.1"/>
    </source>
</evidence>
<comment type="caution">
    <text evidence="1">The sequence shown here is derived from an EMBL/GenBank/DDBJ whole genome shotgun (WGS) entry which is preliminary data.</text>
</comment>
<evidence type="ECO:0000313" key="2">
    <source>
        <dbReference type="Proteomes" id="UP001628078"/>
    </source>
</evidence>
<dbReference type="EMBL" id="BQXO01000061">
    <property type="protein sequence ID" value="GKT06694.1"/>
    <property type="molecule type" value="Genomic_DNA"/>
</dbReference>
<gene>
    <name evidence="1" type="ORF">JCM31185_19810</name>
</gene>
<name>A0ABQ5JST5_9LACO</name>
<dbReference type="Proteomes" id="UP001628078">
    <property type="component" value="Unassembled WGS sequence"/>
</dbReference>
<keyword evidence="2" id="KW-1185">Reference proteome</keyword>